<feature type="region of interest" description="Disordered" evidence="6">
    <location>
        <begin position="222"/>
        <end position="255"/>
    </location>
</feature>
<dbReference type="AGR" id="RGD:1563189"/>
<dbReference type="Gene3D" id="1.10.10.60">
    <property type="entry name" value="Homeodomain-like"/>
    <property type="match status" value="1"/>
</dbReference>
<dbReference type="PANTHER" id="PTHR47465:SF7">
    <property type="entry name" value="REPRODUCTIVE HOMEOBOX 7A-RELATED"/>
    <property type="match status" value="1"/>
</dbReference>
<proteinExistence type="evidence at transcript level"/>
<dbReference type="SMART" id="SM00389">
    <property type="entry name" value="HOX"/>
    <property type="match status" value="1"/>
</dbReference>
<reference evidence="8" key="2">
    <citation type="submission" date="2005-06" db="EMBL/GenBank/DDBJ databases">
        <title>Rhox: a new homeobox gene cluster on the rat X chromosome.</title>
        <authorList>
            <person name="Maclean J.A.II."/>
            <person name="Bruce S.R."/>
            <person name="Wilkinson M.F."/>
        </authorList>
    </citation>
    <scope>NUCLEOTIDE SEQUENCE</scope>
    <source>
        <strain evidence="8">Sprague-Dawley</strain>
    </source>
</reference>
<dbReference type="GO" id="GO:0005634">
    <property type="term" value="C:nucleus"/>
    <property type="evidence" value="ECO:0007669"/>
    <property type="project" value="UniProtKB-SubCell"/>
</dbReference>
<dbReference type="Pfam" id="PF00046">
    <property type="entry name" value="Homeodomain"/>
    <property type="match status" value="1"/>
</dbReference>
<sequence length="255" mass="28747">MWFSNRRAKERACEKKAMPRSIPGAKAQMILPAGEGRNGEESERSSPGQEASATKWGEVEELGERDRTGSDGENLSAVGTSGIRNDWDKEGASSSRQKNESRPQKPVPECRWGMEDVQPVPVLIPRVQRIQLVQSRVQSVPLKVPTPRIRPVAVSATTVQPEPVLVPRRHLHDRFTDPELQELERERVFQRNHYLSAEERKELARVMGVSEAKVQRWFKKRREHFRREQSQSGGAPPGNTPPLSEDGAGALVYHP</sequence>
<feature type="region of interest" description="Disordered" evidence="6">
    <location>
        <begin position="1"/>
        <end position="111"/>
    </location>
</feature>
<feature type="domain" description="Homeobox" evidence="7">
    <location>
        <begin position="168"/>
        <end position="228"/>
    </location>
</feature>
<dbReference type="InterPro" id="IPR001356">
    <property type="entry name" value="HD"/>
</dbReference>
<evidence type="ECO:0000256" key="1">
    <source>
        <dbReference type="ARBA" id="ARBA00023125"/>
    </source>
</evidence>
<gene>
    <name evidence="9" type="primary">Rhox7</name>
    <name evidence="9" type="synonym">LOC298353</name>
</gene>
<evidence type="ECO:0000256" key="6">
    <source>
        <dbReference type="SAM" id="MobiDB-lite"/>
    </source>
</evidence>
<dbReference type="PANTHER" id="PTHR47465">
    <property type="entry name" value="MCG113260-RELATED-RELATED"/>
    <property type="match status" value="1"/>
</dbReference>
<evidence type="ECO:0000313" key="8">
    <source>
        <dbReference type="EMBL" id="AAY58265.1"/>
    </source>
</evidence>
<feature type="DNA-binding region" description="Homeobox" evidence="4">
    <location>
        <begin position="170"/>
        <end position="229"/>
    </location>
</feature>
<dbReference type="EMBL" id="DQ058654">
    <property type="protein sequence ID" value="AAY58265.1"/>
    <property type="molecule type" value="mRNA"/>
</dbReference>
<name>Q4TU76_RAT</name>
<protein>
    <submittedName>
        <fullName evidence="8">Reproductive homeobox on X chromosome 7</fullName>
    </submittedName>
</protein>
<dbReference type="SUPFAM" id="SSF46689">
    <property type="entry name" value="Homeodomain-like"/>
    <property type="match status" value="1"/>
</dbReference>
<keyword evidence="2 4" id="KW-0371">Homeobox</keyword>
<keyword evidence="3 4" id="KW-0539">Nucleus</keyword>
<dbReference type="RGD" id="1563189">
    <property type="gene designation" value="Rhox7"/>
</dbReference>
<dbReference type="AlphaFoldDB" id="Q4TU76"/>
<reference evidence="8" key="1">
    <citation type="submission" date="2005-05" db="EMBL/GenBank/DDBJ databases">
        <authorList>
            <person name="MacLean J.A.II."/>
            <person name="Wayne C.M."/>
            <person name="Bruce S.R."/>
            <person name="Wilkinson M.F."/>
        </authorList>
    </citation>
    <scope>NUCLEOTIDE SEQUENCE</scope>
    <source>
        <strain evidence="8">Sprague-Dawley</strain>
    </source>
</reference>
<feature type="compositionally biased region" description="Basic and acidic residues" evidence="6">
    <location>
        <begin position="85"/>
        <end position="103"/>
    </location>
</feature>
<comment type="subcellular location">
    <subcellularLocation>
        <location evidence="4 5">Nucleus</location>
    </subcellularLocation>
</comment>
<dbReference type="UCSC" id="RGD:1563189">
    <property type="organism name" value="rat"/>
</dbReference>
<evidence type="ECO:0000259" key="7">
    <source>
        <dbReference type="PROSITE" id="PS50071"/>
    </source>
</evidence>
<dbReference type="PhosphoSitePlus" id="Q4TU76"/>
<organism evidence="8">
    <name type="scientific">Rattus norvegicus</name>
    <name type="common">Rat</name>
    <dbReference type="NCBI Taxonomy" id="10116"/>
    <lineage>
        <taxon>Eukaryota</taxon>
        <taxon>Metazoa</taxon>
        <taxon>Chordata</taxon>
        <taxon>Craniata</taxon>
        <taxon>Vertebrata</taxon>
        <taxon>Euteleostomi</taxon>
        <taxon>Mammalia</taxon>
        <taxon>Eutheria</taxon>
        <taxon>Euarchontoglires</taxon>
        <taxon>Glires</taxon>
        <taxon>Rodentia</taxon>
        <taxon>Myomorpha</taxon>
        <taxon>Muroidea</taxon>
        <taxon>Muridae</taxon>
        <taxon>Murinae</taxon>
        <taxon>Rattus</taxon>
    </lineage>
</organism>
<evidence type="ECO:0000256" key="5">
    <source>
        <dbReference type="RuleBase" id="RU000682"/>
    </source>
</evidence>
<dbReference type="InterPro" id="IPR009057">
    <property type="entry name" value="Homeodomain-like_sf"/>
</dbReference>
<dbReference type="PhylomeDB" id="Q4TU76"/>
<accession>Q4TU76</accession>
<feature type="compositionally biased region" description="Polar residues" evidence="6">
    <location>
        <begin position="71"/>
        <end position="83"/>
    </location>
</feature>
<evidence type="ECO:0000256" key="4">
    <source>
        <dbReference type="PROSITE-ProRule" id="PRU00108"/>
    </source>
</evidence>
<evidence type="ECO:0000313" key="9">
    <source>
        <dbReference type="RGD" id="1563189"/>
    </source>
</evidence>
<dbReference type="PROSITE" id="PS50071">
    <property type="entry name" value="HOMEOBOX_2"/>
    <property type="match status" value="1"/>
</dbReference>
<dbReference type="CDD" id="cd00086">
    <property type="entry name" value="homeodomain"/>
    <property type="match status" value="1"/>
</dbReference>
<evidence type="ECO:0000256" key="3">
    <source>
        <dbReference type="ARBA" id="ARBA00023242"/>
    </source>
</evidence>
<evidence type="ECO:0000256" key="2">
    <source>
        <dbReference type="ARBA" id="ARBA00023155"/>
    </source>
</evidence>
<dbReference type="GO" id="GO:0003677">
    <property type="term" value="F:DNA binding"/>
    <property type="evidence" value="ECO:0007669"/>
    <property type="project" value="UniProtKB-UniRule"/>
</dbReference>
<keyword evidence="1 4" id="KW-0238">DNA-binding</keyword>